<dbReference type="VEuPathDB" id="VectorBase:HLOH_057642"/>
<gene>
    <name evidence="1" type="ORF">HPB48_010007</name>
</gene>
<dbReference type="AlphaFoldDB" id="A0A9J6G272"/>
<dbReference type="EMBL" id="JABSTR010000006">
    <property type="protein sequence ID" value="KAH9372558.1"/>
    <property type="molecule type" value="Genomic_DNA"/>
</dbReference>
<evidence type="ECO:0000313" key="1">
    <source>
        <dbReference type="EMBL" id="KAH9372558.1"/>
    </source>
</evidence>
<comment type="caution">
    <text evidence="1">The sequence shown here is derived from an EMBL/GenBank/DDBJ whole genome shotgun (WGS) entry which is preliminary data.</text>
</comment>
<dbReference type="Proteomes" id="UP000821853">
    <property type="component" value="Chromosome 4"/>
</dbReference>
<protein>
    <submittedName>
        <fullName evidence="1">Uncharacterized protein</fullName>
    </submittedName>
</protein>
<name>A0A9J6G272_HAELO</name>
<dbReference type="OrthoDB" id="8958038at2759"/>
<proteinExistence type="predicted"/>
<accession>A0A9J6G272</accession>
<reference evidence="1 2" key="1">
    <citation type="journal article" date="2020" name="Cell">
        <title>Large-Scale Comparative Analyses of Tick Genomes Elucidate Their Genetic Diversity and Vector Capacities.</title>
        <authorList>
            <consortium name="Tick Genome and Microbiome Consortium (TIGMIC)"/>
            <person name="Jia N."/>
            <person name="Wang J."/>
            <person name="Shi W."/>
            <person name="Du L."/>
            <person name="Sun Y."/>
            <person name="Zhan W."/>
            <person name="Jiang J.F."/>
            <person name="Wang Q."/>
            <person name="Zhang B."/>
            <person name="Ji P."/>
            <person name="Bell-Sakyi L."/>
            <person name="Cui X.M."/>
            <person name="Yuan T.T."/>
            <person name="Jiang B.G."/>
            <person name="Yang W.F."/>
            <person name="Lam T.T."/>
            <person name="Chang Q.C."/>
            <person name="Ding S.J."/>
            <person name="Wang X.J."/>
            <person name="Zhu J.G."/>
            <person name="Ruan X.D."/>
            <person name="Zhao L."/>
            <person name="Wei J.T."/>
            <person name="Ye R.Z."/>
            <person name="Que T.C."/>
            <person name="Du C.H."/>
            <person name="Zhou Y.H."/>
            <person name="Cheng J.X."/>
            <person name="Dai P.F."/>
            <person name="Guo W.B."/>
            <person name="Han X.H."/>
            <person name="Huang E.J."/>
            <person name="Li L.F."/>
            <person name="Wei W."/>
            <person name="Gao Y.C."/>
            <person name="Liu J.Z."/>
            <person name="Shao H.Z."/>
            <person name="Wang X."/>
            <person name="Wang C.C."/>
            <person name="Yang T.C."/>
            <person name="Huo Q.B."/>
            <person name="Li W."/>
            <person name="Chen H.Y."/>
            <person name="Chen S.E."/>
            <person name="Zhou L.G."/>
            <person name="Ni X.B."/>
            <person name="Tian J.H."/>
            <person name="Sheng Y."/>
            <person name="Liu T."/>
            <person name="Pan Y.S."/>
            <person name="Xia L.Y."/>
            <person name="Li J."/>
            <person name="Zhao F."/>
            <person name="Cao W.C."/>
        </authorList>
    </citation>
    <scope>NUCLEOTIDE SEQUENCE [LARGE SCALE GENOMIC DNA]</scope>
    <source>
        <strain evidence="1">HaeL-2018</strain>
    </source>
</reference>
<keyword evidence="2" id="KW-1185">Reference proteome</keyword>
<sequence length="171" mass="19425">MAVETRFGWAVQGQTSTTCQLVNCAHAVVLRTTVADQETAAVLRQFWELEGVGVSENSQNPSNCQVKDEFKNNLQTVNGRYQVKLPWKDNEELETKREVNVATTTSEEQPDLLMLTRFSLATKVNRVTGWVMRFLHNLRSKEKTSGPLTAAEIERAEEYWLKKAQQTAFSD</sequence>
<evidence type="ECO:0000313" key="2">
    <source>
        <dbReference type="Proteomes" id="UP000821853"/>
    </source>
</evidence>
<organism evidence="1 2">
    <name type="scientific">Haemaphysalis longicornis</name>
    <name type="common">Bush tick</name>
    <dbReference type="NCBI Taxonomy" id="44386"/>
    <lineage>
        <taxon>Eukaryota</taxon>
        <taxon>Metazoa</taxon>
        <taxon>Ecdysozoa</taxon>
        <taxon>Arthropoda</taxon>
        <taxon>Chelicerata</taxon>
        <taxon>Arachnida</taxon>
        <taxon>Acari</taxon>
        <taxon>Parasitiformes</taxon>
        <taxon>Ixodida</taxon>
        <taxon>Ixodoidea</taxon>
        <taxon>Ixodidae</taxon>
        <taxon>Haemaphysalinae</taxon>
        <taxon>Haemaphysalis</taxon>
    </lineage>
</organism>